<dbReference type="AlphaFoldDB" id="A0A4P7A2G9"/>
<gene>
    <name evidence="3" type="ORF">E2636_18155</name>
</gene>
<feature type="transmembrane region" description="Helical" evidence="1">
    <location>
        <begin position="127"/>
        <end position="148"/>
    </location>
</feature>
<evidence type="ECO:0000256" key="1">
    <source>
        <dbReference type="SAM" id="Phobius"/>
    </source>
</evidence>
<keyword evidence="4" id="KW-1185">Reference proteome</keyword>
<evidence type="ECO:0000313" key="3">
    <source>
        <dbReference type="EMBL" id="QBP42943.1"/>
    </source>
</evidence>
<organism evidence="3 4">
    <name type="scientific">Paenisporosarcina antarctica</name>
    <dbReference type="NCBI Taxonomy" id="417367"/>
    <lineage>
        <taxon>Bacteria</taxon>
        <taxon>Bacillati</taxon>
        <taxon>Bacillota</taxon>
        <taxon>Bacilli</taxon>
        <taxon>Bacillales</taxon>
        <taxon>Caryophanaceae</taxon>
        <taxon>Paenisporosarcina</taxon>
    </lineage>
</organism>
<sequence>MERQSLLVVLLLSLACSIVCLPSKSDADWAYSFVVWDGFIYIVSDDMVNEVGQEIGKVTRYSDMEGTYSGNFSNTYAKGTKYFSILNISTEEAIPIKNSDGHYVKAIRDGKYSSTPLQGAPLDSNKFGFKLLFGFLAILSIIAIGSYISTNLKK</sequence>
<dbReference type="Proteomes" id="UP000294292">
    <property type="component" value="Chromosome"/>
</dbReference>
<dbReference type="EMBL" id="CP038015">
    <property type="protein sequence ID" value="QBP42943.1"/>
    <property type="molecule type" value="Genomic_DNA"/>
</dbReference>
<feature type="signal peptide" evidence="2">
    <location>
        <begin position="1"/>
        <end position="27"/>
    </location>
</feature>
<accession>A0A4P7A2G9</accession>
<evidence type="ECO:0000256" key="2">
    <source>
        <dbReference type="SAM" id="SignalP"/>
    </source>
</evidence>
<dbReference type="RefSeq" id="WP_134211672.1">
    <property type="nucleotide sequence ID" value="NZ_CP038015.1"/>
</dbReference>
<keyword evidence="2" id="KW-0732">Signal</keyword>
<dbReference type="OrthoDB" id="2357153at2"/>
<reference evidence="3 4" key="1">
    <citation type="submission" date="2019-03" db="EMBL/GenBank/DDBJ databases">
        <title>Complete genome sequence of Paenisporosarcina antarctica CGMCC 1.6503T.</title>
        <authorList>
            <person name="Rong J.-C."/>
            <person name="Chi N.-Y."/>
            <person name="Zhang Q.-F."/>
        </authorList>
    </citation>
    <scope>NUCLEOTIDE SEQUENCE [LARGE SCALE GENOMIC DNA]</scope>
    <source>
        <strain evidence="3 4">CGMCC 1.6503</strain>
    </source>
</reference>
<keyword evidence="1" id="KW-1133">Transmembrane helix</keyword>
<name>A0A4P7A2G9_9BACL</name>
<dbReference type="PROSITE" id="PS51257">
    <property type="entry name" value="PROKAR_LIPOPROTEIN"/>
    <property type="match status" value="1"/>
</dbReference>
<dbReference type="KEGG" id="panc:E2636_18155"/>
<keyword evidence="1" id="KW-0472">Membrane</keyword>
<feature type="chain" id="PRO_5020332534" evidence="2">
    <location>
        <begin position="28"/>
        <end position="154"/>
    </location>
</feature>
<protein>
    <submittedName>
        <fullName evidence="3">Uncharacterized protein</fullName>
    </submittedName>
</protein>
<keyword evidence="1" id="KW-0812">Transmembrane</keyword>
<proteinExistence type="predicted"/>
<evidence type="ECO:0000313" key="4">
    <source>
        <dbReference type="Proteomes" id="UP000294292"/>
    </source>
</evidence>